<dbReference type="GO" id="GO:0003677">
    <property type="term" value="F:DNA binding"/>
    <property type="evidence" value="ECO:0007669"/>
    <property type="project" value="UniProtKB-UniRule"/>
</dbReference>
<dbReference type="InterPro" id="IPR009057">
    <property type="entry name" value="Homeodomain-like_sf"/>
</dbReference>
<dbReference type="EMBL" id="WLYK01000012">
    <property type="protein sequence ID" value="MTD16911.1"/>
    <property type="molecule type" value="Genomic_DNA"/>
</dbReference>
<feature type="domain" description="HTH tetR-type" evidence="3">
    <location>
        <begin position="11"/>
        <end position="71"/>
    </location>
</feature>
<dbReference type="PANTHER" id="PTHR30328">
    <property type="entry name" value="TRANSCRIPTIONAL REPRESSOR"/>
    <property type="match status" value="1"/>
</dbReference>
<feature type="DNA-binding region" description="H-T-H motif" evidence="2">
    <location>
        <begin position="34"/>
        <end position="53"/>
    </location>
</feature>
<name>A0A7K1FRZ5_9ACTN</name>
<proteinExistence type="predicted"/>
<dbReference type="GO" id="GO:0006355">
    <property type="term" value="P:regulation of DNA-templated transcription"/>
    <property type="evidence" value="ECO:0007669"/>
    <property type="project" value="UniProtKB-ARBA"/>
</dbReference>
<dbReference type="PROSITE" id="PS50977">
    <property type="entry name" value="HTH_TETR_2"/>
    <property type="match status" value="1"/>
</dbReference>
<dbReference type="Pfam" id="PF00440">
    <property type="entry name" value="TetR_N"/>
    <property type="match status" value="1"/>
</dbReference>
<dbReference type="PRINTS" id="PR00455">
    <property type="entry name" value="HTHTETR"/>
</dbReference>
<dbReference type="Pfam" id="PF17926">
    <property type="entry name" value="TetR_C_21"/>
    <property type="match status" value="1"/>
</dbReference>
<dbReference type="SUPFAM" id="SSF46689">
    <property type="entry name" value="Homeodomain-like"/>
    <property type="match status" value="1"/>
</dbReference>
<dbReference type="InterPro" id="IPR041467">
    <property type="entry name" value="Sco4008_C"/>
</dbReference>
<evidence type="ECO:0000256" key="2">
    <source>
        <dbReference type="PROSITE-ProRule" id="PRU00335"/>
    </source>
</evidence>
<dbReference type="RefSeq" id="WP_154770916.1">
    <property type="nucleotide sequence ID" value="NZ_WLYK01000012.1"/>
</dbReference>
<evidence type="ECO:0000313" key="5">
    <source>
        <dbReference type="Proteomes" id="UP000460221"/>
    </source>
</evidence>
<evidence type="ECO:0000256" key="1">
    <source>
        <dbReference type="ARBA" id="ARBA00023125"/>
    </source>
</evidence>
<evidence type="ECO:0000259" key="3">
    <source>
        <dbReference type="PROSITE" id="PS50977"/>
    </source>
</evidence>
<gene>
    <name evidence="4" type="ORF">GIS00_23535</name>
</gene>
<dbReference type="InterPro" id="IPR050109">
    <property type="entry name" value="HTH-type_TetR-like_transc_reg"/>
</dbReference>
<keyword evidence="5" id="KW-1185">Reference proteome</keyword>
<dbReference type="Gene3D" id="1.10.357.10">
    <property type="entry name" value="Tetracycline Repressor, domain 2"/>
    <property type="match status" value="1"/>
</dbReference>
<dbReference type="Proteomes" id="UP000460221">
    <property type="component" value="Unassembled WGS sequence"/>
</dbReference>
<keyword evidence="1 2" id="KW-0238">DNA-binding</keyword>
<comment type="caution">
    <text evidence="4">The sequence shown here is derived from an EMBL/GenBank/DDBJ whole genome shotgun (WGS) entry which is preliminary data.</text>
</comment>
<organism evidence="4 5">
    <name type="scientific">Nakamurella alba</name>
    <dbReference type="NCBI Taxonomy" id="2665158"/>
    <lineage>
        <taxon>Bacteria</taxon>
        <taxon>Bacillati</taxon>
        <taxon>Actinomycetota</taxon>
        <taxon>Actinomycetes</taxon>
        <taxon>Nakamurellales</taxon>
        <taxon>Nakamurellaceae</taxon>
        <taxon>Nakamurella</taxon>
    </lineage>
</organism>
<dbReference type="InterPro" id="IPR036271">
    <property type="entry name" value="Tet_transcr_reg_TetR-rel_C_sf"/>
</dbReference>
<evidence type="ECO:0000313" key="4">
    <source>
        <dbReference type="EMBL" id="MTD16911.1"/>
    </source>
</evidence>
<protein>
    <submittedName>
        <fullName evidence="4">TetR family transcriptional regulator</fullName>
    </submittedName>
</protein>
<dbReference type="AlphaFoldDB" id="A0A7K1FRZ5"/>
<dbReference type="PANTHER" id="PTHR30328:SF54">
    <property type="entry name" value="HTH-TYPE TRANSCRIPTIONAL REPRESSOR SCO4008"/>
    <property type="match status" value="1"/>
</dbReference>
<reference evidence="4 5" key="1">
    <citation type="submission" date="2019-11" db="EMBL/GenBank/DDBJ databases">
        <authorList>
            <person name="Jiang L.-Q."/>
        </authorList>
    </citation>
    <scope>NUCLEOTIDE SEQUENCE [LARGE SCALE GENOMIC DNA]</scope>
    <source>
        <strain evidence="4 5">YIM 132087</strain>
    </source>
</reference>
<dbReference type="SUPFAM" id="SSF48498">
    <property type="entry name" value="Tetracyclin repressor-like, C-terminal domain"/>
    <property type="match status" value="1"/>
</dbReference>
<accession>A0A7K1FRZ5</accession>
<dbReference type="InterPro" id="IPR001647">
    <property type="entry name" value="HTH_TetR"/>
</dbReference>
<sequence>MPEGPSTAKGEATRRRILDAATDEFAANGIAGARIDRITATARTNKAQVYGYFGSKDGLFDAVITDAADRVITQAPFDGDDLADWAVRLYDENLVRPDMVRLMAWLRLERRPAGQLQDSPDNAYKLAAIRDAQREGRIRPGEPFDLLVLVIALACAWSPVSGAWAATPDEADSEHRRRRELLRDSVSRVLAP</sequence>